<feature type="signal peptide" evidence="2">
    <location>
        <begin position="1"/>
        <end position="20"/>
    </location>
</feature>
<dbReference type="EnsemblPlants" id="Kaladp0026s0066.1.v1.1">
    <property type="protein sequence ID" value="Kaladp0026s0066.1.v1.1"/>
    <property type="gene ID" value="Kaladp0026s0066.v1.1"/>
</dbReference>
<accession>A0A7N0T957</accession>
<feature type="region of interest" description="Disordered" evidence="1">
    <location>
        <begin position="262"/>
        <end position="315"/>
    </location>
</feature>
<feature type="chain" id="PRO_5029530880" evidence="2">
    <location>
        <begin position="21"/>
        <end position="315"/>
    </location>
</feature>
<dbReference type="PANTHER" id="PTHR47273:SF4">
    <property type="entry name" value="EXPRESSED PROTEIN"/>
    <property type="match status" value="1"/>
</dbReference>
<feature type="compositionally biased region" description="Low complexity" evidence="1">
    <location>
        <begin position="306"/>
        <end position="315"/>
    </location>
</feature>
<feature type="compositionally biased region" description="Pro residues" evidence="1">
    <location>
        <begin position="262"/>
        <end position="305"/>
    </location>
</feature>
<proteinExistence type="predicted"/>
<evidence type="ECO:0000313" key="3">
    <source>
        <dbReference type="EnsemblPlants" id="Kaladp0026s0066.1.v1.1"/>
    </source>
</evidence>
<evidence type="ECO:0000256" key="1">
    <source>
        <dbReference type="SAM" id="MobiDB-lite"/>
    </source>
</evidence>
<reference evidence="3" key="1">
    <citation type="submission" date="2021-01" db="UniProtKB">
        <authorList>
            <consortium name="EnsemblPlants"/>
        </authorList>
    </citation>
    <scope>IDENTIFICATION</scope>
</reference>
<organism evidence="3 4">
    <name type="scientific">Kalanchoe fedtschenkoi</name>
    <name type="common">Lavender scallops</name>
    <name type="synonym">South American air plant</name>
    <dbReference type="NCBI Taxonomy" id="63787"/>
    <lineage>
        <taxon>Eukaryota</taxon>
        <taxon>Viridiplantae</taxon>
        <taxon>Streptophyta</taxon>
        <taxon>Embryophyta</taxon>
        <taxon>Tracheophyta</taxon>
        <taxon>Spermatophyta</taxon>
        <taxon>Magnoliopsida</taxon>
        <taxon>eudicotyledons</taxon>
        <taxon>Gunneridae</taxon>
        <taxon>Pentapetalae</taxon>
        <taxon>Saxifragales</taxon>
        <taxon>Crassulaceae</taxon>
        <taxon>Kalanchoe</taxon>
    </lineage>
</organism>
<dbReference type="Proteomes" id="UP000594263">
    <property type="component" value="Unplaced"/>
</dbReference>
<dbReference type="PRINTS" id="PR01217">
    <property type="entry name" value="PRICHEXTENSN"/>
</dbReference>
<feature type="region of interest" description="Disordered" evidence="1">
    <location>
        <begin position="108"/>
        <end position="128"/>
    </location>
</feature>
<dbReference type="Pfam" id="PF01190">
    <property type="entry name" value="Pollen_Ole_e_1"/>
    <property type="match status" value="1"/>
</dbReference>
<dbReference type="AlphaFoldDB" id="A0A7N0T957"/>
<evidence type="ECO:0000256" key="2">
    <source>
        <dbReference type="SAM" id="SignalP"/>
    </source>
</evidence>
<name>A0A7N0T957_KALFE</name>
<dbReference type="Gramene" id="Kaladp0026s0066.1.v1.1">
    <property type="protein sequence ID" value="Kaladp0026s0066.1.v1.1"/>
    <property type="gene ID" value="Kaladp0026s0066.v1.1"/>
</dbReference>
<keyword evidence="2" id="KW-0732">Signal</keyword>
<evidence type="ECO:0000313" key="4">
    <source>
        <dbReference type="Proteomes" id="UP000594263"/>
    </source>
</evidence>
<dbReference type="PANTHER" id="PTHR47273">
    <property type="entry name" value="EXPRESSED PROTEIN"/>
    <property type="match status" value="1"/>
</dbReference>
<protein>
    <submittedName>
        <fullName evidence="3">Uncharacterized protein</fullName>
    </submittedName>
</protein>
<dbReference type="OMA" id="IFRSHEQ"/>
<sequence length="315" mass="33345">MGTVLLILVSCLAFGTLSDAKHGKRVPSALIVGTLQCEEWSAQNPSHFISGASIVIGCGDGMSSRPNFWKAAKTNEHGKFQVRMPLYVGKHLRMVKACSVRLMRSSEHDCPVPSTKSSTLVHSKSGKDKGSTRVLSAGLLTFKPLKQSTAVQVTSVTNAAQTQHLPTLGPKLSPSPARLPQHPPIPQLTPLLVHPLRPTQKPFEEINQVPSSFFFPFPPNPFQPPSLLPPNPLQPPPASIFPPIPGLTPPPASILPPIPGLTPPAPPTSIFPPLPGIPGFTSPPPPPPPTLFPPFPFPPGFPGIPPASSSSSAQP</sequence>
<keyword evidence="4" id="KW-1185">Reference proteome</keyword>